<sequence length="376" mass="41029">MTDTKSIYKTKSRLPLFDAMKALGCLAIVFHHLAIYGPMSDVVREGAPTLIDVLDIYAKLAVQMFFVLAGFLVAMQLTPDGQAAARSTKQNLSLIIKRYKRLVTPFLFAVAVAILITALVRPWFIHESLSAAPTIPQLLAHGLLLHDILGYEALSAGVWFVAIDFQLFTITVLLTAAMTQVAPAWKSLFPLCMIGLAALSLFLINRYSEYEIYAPYFFGAYGLGMLAYWSTRPNLSSIVFPSMAILGAIALWIEFRTPVAVALATAALVSAAGQTGLLERWPHSSLLSWIGQRSYSIFVIHYGICIGFNALWSVWFPTGVWINAIGMLAAGGTSVFAGALLYRHIEAHAEVIGLNLKTGVLSTIIAIALIIEAVTW</sequence>
<feature type="transmembrane region" description="Helical" evidence="7">
    <location>
        <begin position="188"/>
        <end position="204"/>
    </location>
</feature>
<evidence type="ECO:0000256" key="1">
    <source>
        <dbReference type="ARBA" id="ARBA00004651"/>
    </source>
</evidence>
<feature type="transmembrane region" description="Helical" evidence="7">
    <location>
        <begin position="210"/>
        <end position="228"/>
    </location>
</feature>
<dbReference type="PANTHER" id="PTHR40074">
    <property type="entry name" value="O-ACETYLTRANSFERASE WECH"/>
    <property type="match status" value="1"/>
</dbReference>
<dbReference type="Pfam" id="PF01757">
    <property type="entry name" value="Acyl_transf_3"/>
    <property type="match status" value="1"/>
</dbReference>
<dbReference type="EMBL" id="JAAGRN010000002">
    <property type="protein sequence ID" value="NDY82221.1"/>
    <property type="molecule type" value="Genomic_DNA"/>
</dbReference>
<evidence type="ECO:0000256" key="3">
    <source>
        <dbReference type="ARBA" id="ARBA00022475"/>
    </source>
</evidence>
<comment type="similarity">
    <text evidence="2">Belongs to the acyltransferase 3 family.</text>
</comment>
<keyword evidence="5 7" id="KW-1133">Transmembrane helix</keyword>
<dbReference type="PANTHER" id="PTHR40074:SF2">
    <property type="entry name" value="O-ACETYLTRANSFERASE WECH"/>
    <property type="match status" value="1"/>
</dbReference>
<dbReference type="RefSeq" id="WP_163651540.1">
    <property type="nucleotide sequence ID" value="NZ_JAAGRN010000002.1"/>
</dbReference>
<reference evidence="9" key="1">
    <citation type="submission" date="2020-02" db="EMBL/GenBank/DDBJ databases">
        <authorList>
            <person name="Chen W.-M."/>
        </authorList>
    </citation>
    <scope>NUCLEOTIDE SEQUENCE</scope>
    <source>
        <strain evidence="9">NBD-18</strain>
    </source>
</reference>
<proteinExistence type="inferred from homology"/>
<accession>A0A6B2QVN8</accession>
<evidence type="ECO:0000256" key="4">
    <source>
        <dbReference type="ARBA" id="ARBA00022692"/>
    </source>
</evidence>
<feature type="transmembrane region" description="Helical" evidence="7">
    <location>
        <begin position="298"/>
        <end position="315"/>
    </location>
</feature>
<keyword evidence="3" id="KW-1003">Cell membrane</keyword>
<feature type="transmembrane region" description="Helical" evidence="7">
    <location>
        <begin position="16"/>
        <end position="36"/>
    </location>
</feature>
<organism evidence="9">
    <name type="scientific">Sheuella amnicola</name>
    <dbReference type="NCBI Taxonomy" id="2707330"/>
    <lineage>
        <taxon>Bacteria</taxon>
        <taxon>Pseudomonadati</taxon>
        <taxon>Pseudomonadota</taxon>
        <taxon>Betaproteobacteria</taxon>
        <taxon>Burkholderiales</taxon>
        <taxon>Alcaligenaceae</taxon>
        <taxon>Sheuella</taxon>
    </lineage>
</organism>
<dbReference type="GO" id="GO:0005886">
    <property type="term" value="C:plasma membrane"/>
    <property type="evidence" value="ECO:0007669"/>
    <property type="project" value="UniProtKB-SubCell"/>
</dbReference>
<evidence type="ECO:0000256" key="2">
    <source>
        <dbReference type="ARBA" id="ARBA00007400"/>
    </source>
</evidence>
<keyword evidence="9" id="KW-0012">Acyltransferase</keyword>
<comment type="subcellular location">
    <subcellularLocation>
        <location evidence="1">Cell membrane</location>
        <topology evidence="1">Multi-pass membrane protein</topology>
    </subcellularLocation>
</comment>
<comment type="caution">
    <text evidence="9">The sequence shown here is derived from an EMBL/GenBank/DDBJ whole genome shotgun (WGS) entry which is preliminary data.</text>
</comment>
<evidence type="ECO:0000313" key="9">
    <source>
        <dbReference type="EMBL" id="NDY82221.1"/>
    </source>
</evidence>
<feature type="transmembrane region" description="Helical" evidence="7">
    <location>
        <begin position="354"/>
        <end position="374"/>
    </location>
</feature>
<evidence type="ECO:0000256" key="7">
    <source>
        <dbReference type="SAM" id="Phobius"/>
    </source>
</evidence>
<dbReference type="GO" id="GO:0016413">
    <property type="term" value="F:O-acetyltransferase activity"/>
    <property type="evidence" value="ECO:0007669"/>
    <property type="project" value="TreeGrafter"/>
</dbReference>
<feature type="transmembrane region" description="Helical" evidence="7">
    <location>
        <begin position="56"/>
        <end position="78"/>
    </location>
</feature>
<feature type="domain" description="Acyltransferase 3" evidence="8">
    <location>
        <begin position="17"/>
        <end position="342"/>
    </location>
</feature>
<evidence type="ECO:0000256" key="6">
    <source>
        <dbReference type="ARBA" id="ARBA00023136"/>
    </source>
</evidence>
<dbReference type="GO" id="GO:0009246">
    <property type="term" value="P:enterobacterial common antigen biosynthetic process"/>
    <property type="evidence" value="ECO:0007669"/>
    <property type="project" value="TreeGrafter"/>
</dbReference>
<gene>
    <name evidence="9" type="ORF">G3I67_03150</name>
</gene>
<feature type="transmembrane region" description="Helical" evidence="7">
    <location>
        <begin position="99"/>
        <end position="120"/>
    </location>
</feature>
<keyword evidence="6 7" id="KW-0472">Membrane</keyword>
<feature type="transmembrane region" description="Helical" evidence="7">
    <location>
        <begin position="153"/>
        <end position="176"/>
    </location>
</feature>
<keyword evidence="9" id="KW-0808">Transferase</keyword>
<protein>
    <submittedName>
        <fullName evidence="9">Acyltransferase</fullName>
    </submittedName>
</protein>
<dbReference type="InterPro" id="IPR002656">
    <property type="entry name" value="Acyl_transf_3_dom"/>
</dbReference>
<evidence type="ECO:0000259" key="8">
    <source>
        <dbReference type="Pfam" id="PF01757"/>
    </source>
</evidence>
<feature type="transmembrane region" description="Helical" evidence="7">
    <location>
        <begin position="235"/>
        <end position="253"/>
    </location>
</feature>
<keyword evidence="4 7" id="KW-0812">Transmembrane</keyword>
<evidence type="ECO:0000256" key="5">
    <source>
        <dbReference type="ARBA" id="ARBA00022989"/>
    </source>
</evidence>
<name>A0A6B2QVN8_9BURK</name>
<feature type="transmembrane region" description="Helical" evidence="7">
    <location>
        <begin position="259"/>
        <end position="278"/>
    </location>
</feature>
<feature type="transmembrane region" description="Helical" evidence="7">
    <location>
        <begin position="321"/>
        <end position="342"/>
    </location>
</feature>
<dbReference type="AlphaFoldDB" id="A0A6B2QVN8"/>